<sequence length="71" mass="7901">MKSSDRMLVVPSTFTGSTATFSLLKTLRQEELAKDMEVIQSRWNEIIFGGGNAADPKEEHGTLSQVLAQRF</sequence>
<protein>
    <submittedName>
        <fullName evidence="1">Uncharacterized protein</fullName>
    </submittedName>
</protein>
<organism evidence="1 2">
    <name type="scientific">Tulasnella calospora MUT 4182</name>
    <dbReference type="NCBI Taxonomy" id="1051891"/>
    <lineage>
        <taxon>Eukaryota</taxon>
        <taxon>Fungi</taxon>
        <taxon>Dikarya</taxon>
        <taxon>Basidiomycota</taxon>
        <taxon>Agaricomycotina</taxon>
        <taxon>Agaricomycetes</taxon>
        <taxon>Cantharellales</taxon>
        <taxon>Tulasnellaceae</taxon>
        <taxon>Tulasnella</taxon>
    </lineage>
</organism>
<name>A0A0C3Q3Z9_9AGAM</name>
<gene>
    <name evidence="1" type="ORF">M407DRAFT_32429</name>
</gene>
<accession>A0A0C3Q3Z9</accession>
<dbReference type="Proteomes" id="UP000054248">
    <property type="component" value="Unassembled WGS sequence"/>
</dbReference>
<dbReference type="AlphaFoldDB" id="A0A0C3Q3Z9"/>
<reference evidence="2" key="2">
    <citation type="submission" date="2015-01" db="EMBL/GenBank/DDBJ databases">
        <title>Evolutionary Origins and Diversification of the Mycorrhizal Mutualists.</title>
        <authorList>
            <consortium name="DOE Joint Genome Institute"/>
            <consortium name="Mycorrhizal Genomics Consortium"/>
            <person name="Kohler A."/>
            <person name="Kuo A."/>
            <person name="Nagy L.G."/>
            <person name="Floudas D."/>
            <person name="Copeland A."/>
            <person name="Barry K.W."/>
            <person name="Cichocki N."/>
            <person name="Veneault-Fourrey C."/>
            <person name="LaButti K."/>
            <person name="Lindquist E.A."/>
            <person name="Lipzen A."/>
            <person name="Lundell T."/>
            <person name="Morin E."/>
            <person name="Murat C."/>
            <person name="Riley R."/>
            <person name="Ohm R."/>
            <person name="Sun H."/>
            <person name="Tunlid A."/>
            <person name="Henrissat B."/>
            <person name="Grigoriev I.V."/>
            <person name="Hibbett D.S."/>
            <person name="Martin F."/>
        </authorList>
    </citation>
    <scope>NUCLEOTIDE SEQUENCE [LARGE SCALE GENOMIC DNA]</scope>
    <source>
        <strain evidence="2">MUT 4182</strain>
    </source>
</reference>
<reference evidence="1 2" key="1">
    <citation type="submission" date="2014-04" db="EMBL/GenBank/DDBJ databases">
        <authorList>
            <consortium name="DOE Joint Genome Institute"/>
            <person name="Kuo A."/>
            <person name="Girlanda M."/>
            <person name="Perotto S."/>
            <person name="Kohler A."/>
            <person name="Nagy L.G."/>
            <person name="Floudas D."/>
            <person name="Copeland A."/>
            <person name="Barry K.W."/>
            <person name="Cichocki N."/>
            <person name="Veneault-Fourrey C."/>
            <person name="LaButti K."/>
            <person name="Lindquist E.A."/>
            <person name="Lipzen A."/>
            <person name="Lundell T."/>
            <person name="Morin E."/>
            <person name="Murat C."/>
            <person name="Sun H."/>
            <person name="Tunlid A."/>
            <person name="Henrissat B."/>
            <person name="Grigoriev I.V."/>
            <person name="Hibbett D.S."/>
            <person name="Martin F."/>
            <person name="Nordberg H.P."/>
            <person name="Cantor M.N."/>
            <person name="Hua S.X."/>
        </authorList>
    </citation>
    <scope>NUCLEOTIDE SEQUENCE [LARGE SCALE GENOMIC DNA]</scope>
    <source>
        <strain evidence="1 2">MUT 4182</strain>
    </source>
</reference>
<dbReference type="HOGENOM" id="CLU_2741921_0_0_1"/>
<evidence type="ECO:0000313" key="2">
    <source>
        <dbReference type="Proteomes" id="UP000054248"/>
    </source>
</evidence>
<dbReference type="EMBL" id="KN823333">
    <property type="protein sequence ID" value="KIO17896.1"/>
    <property type="molecule type" value="Genomic_DNA"/>
</dbReference>
<evidence type="ECO:0000313" key="1">
    <source>
        <dbReference type="EMBL" id="KIO17896.1"/>
    </source>
</evidence>
<proteinExistence type="predicted"/>
<keyword evidence="2" id="KW-1185">Reference proteome</keyword>